<dbReference type="Pfam" id="PF11225">
    <property type="entry name" value="DUF3024"/>
    <property type="match status" value="1"/>
</dbReference>
<comment type="caution">
    <text evidence="1">The sequence shown here is derived from an EMBL/GenBank/DDBJ whole genome shotgun (WGS) entry which is preliminary data.</text>
</comment>
<dbReference type="EMBL" id="JPRD01000049">
    <property type="protein sequence ID" value="KIF50674.1"/>
    <property type="molecule type" value="Genomic_DNA"/>
</dbReference>
<reference evidence="1 2" key="1">
    <citation type="submission" date="2014-07" db="EMBL/GenBank/DDBJ databases">
        <title>Unique and conserved regions in Vibrio harveyi and related species in comparison with the shrimp pathogen Vibrio harveyi CAIM 1792.</title>
        <authorList>
            <person name="Espinoza-Valles I."/>
            <person name="Vora G."/>
            <person name="Leekitcharoenphon P."/>
            <person name="Ussery D."/>
            <person name="Hoj L."/>
            <person name="Gomez-Gil B."/>
        </authorList>
    </citation>
    <scope>NUCLEOTIDE SEQUENCE [LARGE SCALE GENOMIC DNA]</scope>
    <source>
        <strain evidence="2">CAIM 1854 / LMG 25443</strain>
    </source>
</reference>
<accession>A0A0C1Z3B5</accession>
<dbReference type="InterPro" id="IPR021388">
    <property type="entry name" value="DUF3024"/>
</dbReference>
<proteinExistence type="predicted"/>
<organism evidence="1 2">
    <name type="scientific">Vibrio owensii CAIM 1854 = LMG 25443</name>
    <dbReference type="NCBI Taxonomy" id="1229493"/>
    <lineage>
        <taxon>Bacteria</taxon>
        <taxon>Pseudomonadati</taxon>
        <taxon>Pseudomonadota</taxon>
        <taxon>Gammaproteobacteria</taxon>
        <taxon>Vibrionales</taxon>
        <taxon>Vibrionaceae</taxon>
        <taxon>Vibrio</taxon>
    </lineage>
</organism>
<name>A0A0C1Z3B5_9VIBR</name>
<gene>
    <name evidence="1" type="ORF">H735_24285</name>
</gene>
<dbReference type="PATRIC" id="fig|1229493.5.peg.4261"/>
<protein>
    <recommendedName>
        <fullName evidence="3">DUF3024 domain-containing protein</fullName>
    </recommendedName>
</protein>
<evidence type="ECO:0000313" key="2">
    <source>
        <dbReference type="Proteomes" id="UP000031586"/>
    </source>
</evidence>
<sequence length="118" mass="13692">MSVSQMATSRLHKLVQMLCARRNVNLPVEALGKCLYEPVENGVELYHAHFLLDSQHSEYTSPIAKILFDAKTQLWCFYVPIYREEELVWVPYEKLPSSETLEVLLAELESDPQACFWD</sequence>
<dbReference type="AlphaFoldDB" id="A0A0C1Z3B5"/>
<evidence type="ECO:0008006" key="3">
    <source>
        <dbReference type="Google" id="ProtNLM"/>
    </source>
</evidence>
<dbReference type="RefSeq" id="WP_020197228.1">
    <property type="nucleotide sequence ID" value="NZ_BAOH01000112.1"/>
</dbReference>
<evidence type="ECO:0000313" key="1">
    <source>
        <dbReference type="EMBL" id="KIF50674.1"/>
    </source>
</evidence>
<dbReference type="Proteomes" id="UP000031586">
    <property type="component" value="Unassembled WGS sequence"/>
</dbReference>